<keyword evidence="2" id="KW-1185">Reference proteome</keyword>
<sequence length="85" mass="9436">MPVTRLLDEIRGLGYTGSANLLVRYLNQGRADAPRTPPAPRRLTSWIMTRPDRLPAPHRNHLHELLAACSHLAVLSDRSATSPDC</sequence>
<organism evidence="1 2">
    <name type="scientific">Planosporangium mesophilum</name>
    <dbReference type="NCBI Taxonomy" id="689768"/>
    <lineage>
        <taxon>Bacteria</taxon>
        <taxon>Bacillati</taxon>
        <taxon>Actinomycetota</taxon>
        <taxon>Actinomycetes</taxon>
        <taxon>Micromonosporales</taxon>
        <taxon>Micromonosporaceae</taxon>
        <taxon>Planosporangium</taxon>
    </lineage>
</organism>
<name>A0A8J3X363_9ACTN</name>
<dbReference type="AlphaFoldDB" id="A0A8J3X363"/>
<evidence type="ECO:0000313" key="1">
    <source>
        <dbReference type="EMBL" id="GII22533.1"/>
    </source>
</evidence>
<comment type="caution">
    <text evidence="1">The sequence shown here is derived from an EMBL/GenBank/DDBJ whole genome shotgun (WGS) entry which is preliminary data.</text>
</comment>
<proteinExistence type="predicted"/>
<evidence type="ECO:0000313" key="2">
    <source>
        <dbReference type="Proteomes" id="UP000599074"/>
    </source>
</evidence>
<reference evidence="1" key="1">
    <citation type="submission" date="2021-01" db="EMBL/GenBank/DDBJ databases">
        <title>Whole genome shotgun sequence of Planosporangium mesophilum NBRC 109066.</title>
        <authorList>
            <person name="Komaki H."/>
            <person name="Tamura T."/>
        </authorList>
    </citation>
    <scope>NUCLEOTIDE SEQUENCE</scope>
    <source>
        <strain evidence="1">NBRC 109066</strain>
    </source>
</reference>
<protein>
    <recommendedName>
        <fullName evidence="3">Transposase</fullName>
    </recommendedName>
</protein>
<dbReference type="Proteomes" id="UP000599074">
    <property type="component" value="Unassembled WGS sequence"/>
</dbReference>
<dbReference type="RefSeq" id="WP_168114535.1">
    <property type="nucleotide sequence ID" value="NZ_BOON01000018.1"/>
</dbReference>
<dbReference type="EMBL" id="BOON01000018">
    <property type="protein sequence ID" value="GII22533.1"/>
    <property type="molecule type" value="Genomic_DNA"/>
</dbReference>
<gene>
    <name evidence="1" type="ORF">Pme01_21300</name>
</gene>
<evidence type="ECO:0008006" key="3">
    <source>
        <dbReference type="Google" id="ProtNLM"/>
    </source>
</evidence>
<accession>A0A8J3X363</accession>